<reference evidence="2 3" key="1">
    <citation type="submission" date="2016-02" db="EMBL/GenBank/DDBJ databases">
        <title>Genome analysis of coral dinoflagellate symbionts highlights evolutionary adaptations to a symbiotic lifestyle.</title>
        <authorList>
            <person name="Aranda M."/>
            <person name="Li Y."/>
            <person name="Liew Y.J."/>
            <person name="Baumgarten S."/>
            <person name="Simakov O."/>
            <person name="Wilson M."/>
            <person name="Piel J."/>
            <person name="Ashoor H."/>
            <person name="Bougouffa S."/>
            <person name="Bajic V.B."/>
            <person name="Ryu T."/>
            <person name="Ravasi T."/>
            <person name="Bayer T."/>
            <person name="Micklem G."/>
            <person name="Kim H."/>
            <person name="Bhak J."/>
            <person name="Lajeunesse T.C."/>
            <person name="Voolstra C.R."/>
        </authorList>
    </citation>
    <scope>NUCLEOTIDE SEQUENCE [LARGE SCALE GENOMIC DNA]</scope>
    <source>
        <strain evidence="2 3">CCMP2467</strain>
    </source>
</reference>
<dbReference type="AlphaFoldDB" id="A0A1Q9C0H5"/>
<evidence type="ECO:0000313" key="3">
    <source>
        <dbReference type="Proteomes" id="UP000186817"/>
    </source>
</evidence>
<dbReference type="EMBL" id="LSRX01002030">
    <property type="protein sequence ID" value="OLP76416.1"/>
    <property type="molecule type" value="Genomic_DNA"/>
</dbReference>
<feature type="region of interest" description="Disordered" evidence="1">
    <location>
        <begin position="326"/>
        <end position="354"/>
    </location>
</feature>
<comment type="caution">
    <text evidence="2">The sequence shown here is derived from an EMBL/GenBank/DDBJ whole genome shotgun (WGS) entry which is preliminary data.</text>
</comment>
<gene>
    <name evidence="2" type="ORF">AK812_SmicGene43653</name>
</gene>
<accession>A0A1Q9C0H5</accession>
<keyword evidence="3" id="KW-1185">Reference proteome</keyword>
<organism evidence="2 3">
    <name type="scientific">Symbiodinium microadriaticum</name>
    <name type="common">Dinoflagellate</name>
    <name type="synonym">Zooxanthella microadriatica</name>
    <dbReference type="NCBI Taxonomy" id="2951"/>
    <lineage>
        <taxon>Eukaryota</taxon>
        <taxon>Sar</taxon>
        <taxon>Alveolata</taxon>
        <taxon>Dinophyceae</taxon>
        <taxon>Suessiales</taxon>
        <taxon>Symbiodiniaceae</taxon>
        <taxon>Symbiodinium</taxon>
    </lineage>
</organism>
<name>A0A1Q9C0H5_SYMMI</name>
<feature type="region of interest" description="Disordered" evidence="1">
    <location>
        <begin position="1"/>
        <end position="23"/>
    </location>
</feature>
<protein>
    <submittedName>
        <fullName evidence="2">Uncharacterized protein</fullName>
    </submittedName>
</protein>
<sequence>MHTAAASDLLSGQVMRPGPYDDPLITPGDLEADTFAENLASDLDYLSRIAAITAHTIAAPRILTKHAVEANRNALEEFGSPSRHCKEHGNLLDVLDVRALATDAAQQIAKLALQSDLVSPGTLRVLSSAVASNHASLLLLEPAAVCQRLLDVVYLDLHLGLAAGAHSLQMELRFLRPSDVQADQDQALALRGDPGLFLVCRLFVGAYGDPCETLTTEPLTTWFWERSQCPLDWISEGYQCGCDFSKVRRLCWQVRGLCGGVGYLGAVVSGFSVVPWLREDCWVDLVVHQFGPFVEHHVPDCERGGNPTNADSGLDTVFVTGPSWSSVAPGEGDGVVESSRGAHADTGVLLDDPS</sequence>
<evidence type="ECO:0000256" key="1">
    <source>
        <dbReference type="SAM" id="MobiDB-lite"/>
    </source>
</evidence>
<dbReference type="OrthoDB" id="410538at2759"/>
<evidence type="ECO:0000313" key="2">
    <source>
        <dbReference type="EMBL" id="OLP76416.1"/>
    </source>
</evidence>
<dbReference type="Proteomes" id="UP000186817">
    <property type="component" value="Unassembled WGS sequence"/>
</dbReference>
<proteinExistence type="predicted"/>